<keyword evidence="4 8" id="KW-1133">Transmembrane helix</keyword>
<feature type="region of interest" description="Disordered" evidence="7">
    <location>
        <begin position="474"/>
        <end position="509"/>
    </location>
</feature>
<feature type="transmembrane region" description="Helical" evidence="8">
    <location>
        <begin position="141"/>
        <end position="164"/>
    </location>
</feature>
<dbReference type="PANTHER" id="PTHR43791:SF43">
    <property type="entry name" value="MAJOR FACILITATOR SUPERFAMILY (MFS) PROFILE DOMAIN-CONTAINING PROTEIN"/>
    <property type="match status" value="1"/>
</dbReference>
<feature type="transmembrane region" description="Helical" evidence="8">
    <location>
        <begin position="210"/>
        <end position="232"/>
    </location>
</feature>
<dbReference type="FunFam" id="1.20.1250.20:FF:000065">
    <property type="entry name" value="Putative MFS pantothenate transporter"/>
    <property type="match status" value="1"/>
</dbReference>
<feature type="transmembrane region" description="Helical" evidence="8">
    <location>
        <begin position="279"/>
        <end position="298"/>
    </location>
</feature>
<name>A0A0U1M953_TALIS</name>
<feature type="transmembrane region" description="Helical" evidence="8">
    <location>
        <begin position="116"/>
        <end position="135"/>
    </location>
</feature>
<feature type="transmembrane region" description="Helical" evidence="8">
    <location>
        <begin position="438"/>
        <end position="460"/>
    </location>
</feature>
<dbReference type="InterPro" id="IPR036259">
    <property type="entry name" value="MFS_trans_sf"/>
</dbReference>
<dbReference type="InterPro" id="IPR020846">
    <property type="entry name" value="MFS_dom"/>
</dbReference>
<dbReference type="STRING" id="28573.A0A0U1M953"/>
<dbReference type="Pfam" id="PF07690">
    <property type="entry name" value="MFS_1"/>
    <property type="match status" value="1"/>
</dbReference>
<feature type="compositionally biased region" description="Basic and acidic residues" evidence="7">
    <location>
        <begin position="474"/>
        <end position="493"/>
    </location>
</feature>
<feature type="transmembrane region" description="Helical" evidence="8">
    <location>
        <begin position="376"/>
        <end position="393"/>
    </location>
</feature>
<keyword evidence="2" id="KW-0813">Transport</keyword>
<reference evidence="10 11" key="1">
    <citation type="submission" date="2015-04" db="EMBL/GenBank/DDBJ databases">
        <authorList>
            <person name="Syromyatnikov M.Y."/>
            <person name="Popov V.N."/>
        </authorList>
    </citation>
    <scope>NUCLEOTIDE SEQUENCE [LARGE SCALE GENOMIC DNA]</scope>
    <source>
        <strain evidence="10">WF-38-12</strain>
    </source>
</reference>
<accession>A0A0U1M953</accession>
<comment type="subcellular location">
    <subcellularLocation>
        <location evidence="1">Membrane</location>
        <topology evidence="1">Multi-pass membrane protein</topology>
    </subcellularLocation>
</comment>
<comment type="similarity">
    <text evidence="6">Belongs to the major facilitator superfamily. Allantoate permease family.</text>
</comment>
<feature type="transmembrane region" description="Helical" evidence="8">
    <location>
        <begin position="318"/>
        <end position="337"/>
    </location>
</feature>
<evidence type="ECO:0000256" key="1">
    <source>
        <dbReference type="ARBA" id="ARBA00004141"/>
    </source>
</evidence>
<dbReference type="AlphaFoldDB" id="A0A0U1M953"/>
<evidence type="ECO:0000256" key="5">
    <source>
        <dbReference type="ARBA" id="ARBA00023136"/>
    </source>
</evidence>
<dbReference type="Gene3D" id="1.20.1250.20">
    <property type="entry name" value="MFS general substrate transporter like domains"/>
    <property type="match status" value="2"/>
</dbReference>
<feature type="transmembrane region" description="Helical" evidence="8">
    <location>
        <begin position="87"/>
        <end position="109"/>
    </location>
</feature>
<dbReference type="GO" id="GO:0016020">
    <property type="term" value="C:membrane"/>
    <property type="evidence" value="ECO:0007669"/>
    <property type="project" value="UniProtKB-SubCell"/>
</dbReference>
<protein>
    <submittedName>
        <fullName evidence="10">Pantothenate transporter FEN2</fullName>
    </submittedName>
</protein>
<feature type="transmembrane region" description="Helical" evidence="8">
    <location>
        <begin position="405"/>
        <end position="426"/>
    </location>
</feature>
<dbReference type="GO" id="GO:0022857">
    <property type="term" value="F:transmembrane transporter activity"/>
    <property type="evidence" value="ECO:0007669"/>
    <property type="project" value="InterPro"/>
</dbReference>
<organism evidence="10 11">
    <name type="scientific">Talaromyces islandicus</name>
    <name type="common">Penicillium islandicum</name>
    <dbReference type="NCBI Taxonomy" id="28573"/>
    <lineage>
        <taxon>Eukaryota</taxon>
        <taxon>Fungi</taxon>
        <taxon>Dikarya</taxon>
        <taxon>Ascomycota</taxon>
        <taxon>Pezizomycotina</taxon>
        <taxon>Eurotiomycetes</taxon>
        <taxon>Eurotiomycetidae</taxon>
        <taxon>Eurotiales</taxon>
        <taxon>Trichocomaceae</taxon>
        <taxon>Talaromyces</taxon>
        <taxon>Talaromyces sect. Islandici</taxon>
    </lineage>
</organism>
<dbReference type="OrthoDB" id="3639251at2759"/>
<dbReference type="OMA" id="WATFGYF"/>
<dbReference type="EMBL" id="CVMT01000011">
    <property type="protein sequence ID" value="CRG92088.1"/>
    <property type="molecule type" value="Genomic_DNA"/>
</dbReference>
<evidence type="ECO:0000256" key="4">
    <source>
        <dbReference type="ARBA" id="ARBA00022989"/>
    </source>
</evidence>
<feature type="compositionally biased region" description="Polar residues" evidence="7">
    <location>
        <begin position="500"/>
        <end position="509"/>
    </location>
</feature>
<evidence type="ECO:0000256" key="6">
    <source>
        <dbReference type="ARBA" id="ARBA00037968"/>
    </source>
</evidence>
<dbReference type="Proteomes" id="UP000054383">
    <property type="component" value="Unassembled WGS sequence"/>
</dbReference>
<proteinExistence type="inferred from homology"/>
<evidence type="ECO:0000259" key="9">
    <source>
        <dbReference type="PROSITE" id="PS50850"/>
    </source>
</evidence>
<keyword evidence="5 8" id="KW-0472">Membrane</keyword>
<feature type="domain" description="Major facilitator superfamily (MFS) profile" evidence="9">
    <location>
        <begin position="50"/>
        <end position="465"/>
    </location>
</feature>
<feature type="transmembrane region" description="Helical" evidence="8">
    <location>
        <begin position="349"/>
        <end position="370"/>
    </location>
</feature>
<evidence type="ECO:0000256" key="7">
    <source>
        <dbReference type="SAM" id="MobiDB-lite"/>
    </source>
</evidence>
<feature type="transmembrane region" description="Helical" evidence="8">
    <location>
        <begin position="176"/>
        <end position="198"/>
    </location>
</feature>
<sequence length="509" mass="57574">MSGPPIAADADLETAKAPLTRWQRIENVIWDGGDRTQEERALVRRLDIFIMSWATIGYFVRLLDWANVTNAYVSGMKEDLNFSGADYNLLSTFFIIGYIIGQVPSQLILTRVRPSIWLPTCELLWSIVTFCFAATRNVRDVFALRIVLGFLESPFAVGVLTIMGSWYTPRELSKRIAIFYSACYAASMFSGYLQAGIYNGMDGHLGLAGWRWLFIFCGVISLPFSIYGYIAIPDNPYICKARWLSPRQVSFAVKRMEAYDRRPPVLLSWAKIKRILTHWPLYAFTAALIFQCVATQPLNYFAVWLKALNRFSVYQVNLIPTAGQAVGLVTTLAYSWISDAFDGNRWGTLLIPGIINLIGMILVAVGPGFAATLVGYLLNGASWGYWPILFAWANEICAKDPEERAIVIGVSQTFGQAFVAWVPVVILDTSKYAPKFTMGYSVLCGVSALQLMMIYVIWWYDRREKRQERRNQIFDEQSTRTEDTVHHHPSHGDDDVDEQVQATSEQPKN</sequence>
<evidence type="ECO:0000313" key="10">
    <source>
        <dbReference type="EMBL" id="CRG92088.1"/>
    </source>
</evidence>
<dbReference type="SUPFAM" id="SSF103473">
    <property type="entry name" value="MFS general substrate transporter"/>
    <property type="match status" value="1"/>
</dbReference>
<evidence type="ECO:0000313" key="11">
    <source>
        <dbReference type="Proteomes" id="UP000054383"/>
    </source>
</evidence>
<evidence type="ECO:0000256" key="2">
    <source>
        <dbReference type="ARBA" id="ARBA00022448"/>
    </source>
</evidence>
<dbReference type="InterPro" id="IPR011701">
    <property type="entry name" value="MFS"/>
</dbReference>
<feature type="transmembrane region" description="Helical" evidence="8">
    <location>
        <begin position="48"/>
        <end position="67"/>
    </location>
</feature>
<evidence type="ECO:0000256" key="3">
    <source>
        <dbReference type="ARBA" id="ARBA00022692"/>
    </source>
</evidence>
<keyword evidence="3 8" id="KW-0812">Transmembrane</keyword>
<evidence type="ECO:0000256" key="8">
    <source>
        <dbReference type="SAM" id="Phobius"/>
    </source>
</evidence>
<dbReference type="PANTHER" id="PTHR43791">
    <property type="entry name" value="PERMEASE-RELATED"/>
    <property type="match status" value="1"/>
</dbReference>
<dbReference type="PROSITE" id="PS50850">
    <property type="entry name" value="MFS"/>
    <property type="match status" value="1"/>
</dbReference>
<keyword evidence="11" id="KW-1185">Reference proteome</keyword>
<gene>
    <name evidence="10" type="ORF">PISL3812_09143</name>
</gene>